<comment type="caution">
    <text evidence="6">Lacks conserved residue(s) required for the propagation of feature annotation.</text>
</comment>
<evidence type="ECO:0000259" key="8">
    <source>
        <dbReference type="Pfam" id="PF01243"/>
    </source>
</evidence>
<dbReference type="PANTHER" id="PTHR10851:SF0">
    <property type="entry name" value="PYRIDOXINE-5'-PHOSPHATE OXIDASE"/>
    <property type="match status" value="1"/>
</dbReference>
<dbReference type="InterPro" id="IPR000659">
    <property type="entry name" value="Pyridox_Oxase"/>
</dbReference>
<comment type="similarity">
    <text evidence="1 6">Belongs to the pyridoxamine 5'-phosphate oxidase family.</text>
</comment>
<protein>
    <recommendedName>
        <fullName evidence="6">Pyridoxine/pyridoxamine 5'-phosphate oxidase</fullName>
        <ecNumber evidence="6">1.4.3.5</ecNumber>
    </recommendedName>
    <alternativeName>
        <fullName evidence="6">PNP/PMP oxidase</fullName>
        <shortName evidence="6">PNPOx</shortName>
    </alternativeName>
    <alternativeName>
        <fullName evidence="6">Pyridoxal 5'-phosphate synthase</fullName>
    </alternativeName>
</protein>
<keyword evidence="4 6" id="KW-0560">Oxidoreductase</keyword>
<evidence type="ECO:0000256" key="4">
    <source>
        <dbReference type="ARBA" id="ARBA00023002"/>
    </source>
</evidence>
<keyword evidence="5 6" id="KW-0664">Pyridoxine biosynthesis</keyword>
<feature type="binding site" evidence="6 7">
    <location>
        <position position="180"/>
    </location>
    <ligand>
        <name>FMN</name>
        <dbReference type="ChEBI" id="CHEBI:58210"/>
    </ligand>
</feature>
<dbReference type="PIRSF" id="PIRSF000190">
    <property type="entry name" value="Pyd_amn-ph_oxd"/>
    <property type="match status" value="1"/>
</dbReference>
<dbReference type="InterPro" id="IPR019576">
    <property type="entry name" value="Pyridoxamine_oxidase_dimer_C"/>
</dbReference>
<feature type="binding site" evidence="6 7">
    <location>
        <begin position="70"/>
        <end position="71"/>
    </location>
    <ligand>
        <name>FMN</name>
        <dbReference type="ChEBI" id="CHEBI:58210"/>
    </ligand>
</feature>
<feature type="domain" description="Pyridoxamine 5'-phosphate oxidase N-terminal" evidence="8">
    <location>
        <begin position="32"/>
        <end position="152"/>
    </location>
</feature>
<feature type="binding site" evidence="6 7">
    <location>
        <begin position="134"/>
        <end position="135"/>
    </location>
    <ligand>
        <name>FMN</name>
        <dbReference type="ChEBI" id="CHEBI:58210"/>
    </ligand>
</feature>
<keyword evidence="3 6" id="KW-0288">FMN</keyword>
<comment type="pathway">
    <text evidence="6">Cofactor metabolism; pyridoxal 5'-phosphate salvage; pyridoxal 5'-phosphate from pyridoxamine 5'-phosphate: step 1/1.</text>
</comment>
<comment type="catalytic activity">
    <reaction evidence="6">
        <text>pyridoxine 5'-phosphate + O2 = pyridoxal 5'-phosphate + H2O2</text>
        <dbReference type="Rhea" id="RHEA:15149"/>
        <dbReference type="ChEBI" id="CHEBI:15379"/>
        <dbReference type="ChEBI" id="CHEBI:16240"/>
        <dbReference type="ChEBI" id="CHEBI:58589"/>
        <dbReference type="ChEBI" id="CHEBI:597326"/>
        <dbReference type="EC" id="1.4.3.5"/>
    </reaction>
</comment>
<feature type="binding site" evidence="6">
    <location>
        <position position="117"/>
    </location>
    <ligand>
        <name>substrate</name>
    </ligand>
</feature>
<evidence type="ECO:0000256" key="7">
    <source>
        <dbReference type="PIRSR" id="PIRSR000190-2"/>
    </source>
</evidence>
<dbReference type="InterPro" id="IPR012349">
    <property type="entry name" value="Split_barrel_FMN-bd"/>
</dbReference>
<dbReference type="AlphaFoldDB" id="A0A4Y6UCG1"/>
<feature type="binding site" evidence="6">
    <location>
        <position position="125"/>
    </location>
    <ligand>
        <name>substrate</name>
    </ligand>
</feature>
<evidence type="ECO:0000256" key="2">
    <source>
        <dbReference type="ARBA" id="ARBA00022630"/>
    </source>
</evidence>
<evidence type="ECO:0000256" key="1">
    <source>
        <dbReference type="ARBA" id="ARBA00007301"/>
    </source>
</evidence>
<feature type="binding site" evidence="6">
    <location>
        <begin position="186"/>
        <end position="188"/>
    </location>
    <ligand>
        <name>substrate</name>
    </ligand>
</feature>
<dbReference type="NCBIfam" id="NF004231">
    <property type="entry name" value="PRK05679.1"/>
    <property type="match status" value="1"/>
</dbReference>
<feature type="binding site" evidence="6 7">
    <location>
        <position position="99"/>
    </location>
    <ligand>
        <name>FMN</name>
        <dbReference type="ChEBI" id="CHEBI:58210"/>
    </ligand>
</feature>
<feature type="binding site" evidence="6 7">
    <location>
        <position position="190"/>
    </location>
    <ligand>
        <name>FMN</name>
        <dbReference type="ChEBI" id="CHEBI:58210"/>
    </ligand>
</feature>
<dbReference type="PANTHER" id="PTHR10851">
    <property type="entry name" value="PYRIDOXINE-5-PHOSPHATE OXIDASE"/>
    <property type="match status" value="1"/>
</dbReference>
<evidence type="ECO:0000256" key="5">
    <source>
        <dbReference type="ARBA" id="ARBA00023096"/>
    </source>
</evidence>
<evidence type="ECO:0000256" key="6">
    <source>
        <dbReference type="HAMAP-Rule" id="MF_01629"/>
    </source>
</evidence>
<keyword evidence="11" id="KW-1185">Reference proteome</keyword>
<evidence type="ECO:0000259" key="9">
    <source>
        <dbReference type="Pfam" id="PF10590"/>
    </source>
</evidence>
<dbReference type="Proteomes" id="UP000318709">
    <property type="component" value="Chromosome"/>
</dbReference>
<dbReference type="KEGG" id="swf:E3E12_00355"/>
<dbReference type="HAMAP" id="MF_01629">
    <property type="entry name" value="PdxH"/>
    <property type="match status" value="1"/>
</dbReference>
<dbReference type="GO" id="GO:0004733">
    <property type="term" value="F:pyridoxamine phosphate oxidase activity"/>
    <property type="evidence" value="ECO:0007669"/>
    <property type="project" value="UniProtKB-UniRule"/>
</dbReference>
<dbReference type="EC" id="1.4.3.5" evidence="6"/>
<reference evidence="10 11" key="1">
    <citation type="submission" date="2019-03" db="EMBL/GenBank/DDBJ databases">
        <title>The complete genome sequence of Swingsia_sp. F3b2 LMG30590(T).</title>
        <authorList>
            <person name="Chua K.-O."/>
            <person name="Chan K.-G."/>
            <person name="See-Too W.-S."/>
        </authorList>
    </citation>
    <scope>NUCLEOTIDE SEQUENCE [LARGE SCALE GENOMIC DNA]</scope>
    <source>
        <strain evidence="10 11">F3b2</strain>
    </source>
</reference>
<dbReference type="InterPro" id="IPR011576">
    <property type="entry name" value="Pyridox_Oxase_N"/>
</dbReference>
<comment type="function">
    <text evidence="6">Catalyzes the oxidation of either pyridoxine 5'-phosphate (PNP) or pyridoxamine 5'-phosphate (PMP) into pyridoxal 5'-phosphate (PLP).</text>
</comment>
<dbReference type="GO" id="GO:0008615">
    <property type="term" value="P:pyridoxine biosynthetic process"/>
    <property type="evidence" value="ECO:0007669"/>
    <property type="project" value="UniProtKB-UniRule"/>
</dbReference>
<dbReference type="GO" id="GO:0010181">
    <property type="term" value="F:FMN binding"/>
    <property type="evidence" value="ECO:0007669"/>
    <property type="project" value="UniProtKB-UniRule"/>
</dbReference>
<feature type="binding site" evidence="6 7">
    <location>
        <begin position="55"/>
        <end position="60"/>
    </location>
    <ligand>
        <name>FMN</name>
        <dbReference type="ChEBI" id="CHEBI:58210"/>
    </ligand>
</feature>
<feature type="domain" description="Pyridoxine 5'-phosphate oxidase dimerisation C-terminal" evidence="9">
    <location>
        <begin position="167"/>
        <end position="212"/>
    </location>
</feature>
<dbReference type="InterPro" id="IPR019740">
    <property type="entry name" value="Pyridox_Oxase_CS"/>
</dbReference>
<feature type="binding site" evidence="6 7">
    <location>
        <position position="77"/>
    </location>
    <ligand>
        <name>FMN</name>
        <dbReference type="ChEBI" id="CHEBI:58210"/>
    </ligand>
</feature>
<dbReference type="SUPFAM" id="SSF50475">
    <property type="entry name" value="FMN-binding split barrel"/>
    <property type="match status" value="1"/>
</dbReference>
<accession>A0A4Y6UCG1</accession>
<comment type="cofactor">
    <cofactor evidence="6 7">
        <name>FMN</name>
        <dbReference type="ChEBI" id="CHEBI:58210"/>
    </cofactor>
    <text evidence="6 7">Binds 1 FMN per subunit.</text>
</comment>
<gene>
    <name evidence="6 10" type="primary">pdxH</name>
    <name evidence="10" type="ORF">E3E12_00355</name>
</gene>
<comment type="subunit">
    <text evidence="6">Homodimer.</text>
</comment>
<dbReference type="OrthoDB" id="9780392at2"/>
<dbReference type="NCBIfam" id="TIGR00558">
    <property type="entry name" value="pdxH"/>
    <property type="match status" value="1"/>
</dbReference>
<evidence type="ECO:0000256" key="3">
    <source>
        <dbReference type="ARBA" id="ARBA00022643"/>
    </source>
</evidence>
<comment type="pathway">
    <text evidence="6">Cofactor metabolism; pyridoxal 5'-phosphate salvage; pyridoxal 5'-phosphate from pyridoxine 5'-phosphate: step 1/1.</text>
</comment>
<dbReference type="Gene3D" id="2.30.110.10">
    <property type="entry name" value="Electron Transport, Fmn-binding Protein, Chain A"/>
    <property type="match status" value="1"/>
</dbReference>
<evidence type="ECO:0000313" key="11">
    <source>
        <dbReference type="Proteomes" id="UP000318709"/>
    </source>
</evidence>
<dbReference type="Pfam" id="PF10590">
    <property type="entry name" value="PNP_phzG_C"/>
    <property type="match status" value="1"/>
</dbReference>
<keyword evidence="2 6" id="KW-0285">Flavoprotein</keyword>
<dbReference type="Pfam" id="PF01243">
    <property type="entry name" value="PNPOx_N"/>
    <property type="match status" value="1"/>
</dbReference>
<dbReference type="EMBL" id="CP038231">
    <property type="protein sequence ID" value="QDH14248.1"/>
    <property type="molecule type" value="Genomic_DNA"/>
</dbReference>
<dbReference type="UniPathway" id="UPA01068">
    <property type="reaction ID" value="UER00304"/>
</dbReference>
<feature type="binding site" evidence="6">
    <location>
        <position position="121"/>
    </location>
    <ligand>
        <name>substrate</name>
    </ligand>
</feature>
<name>A0A4Y6UCG1_9PROT</name>
<feature type="binding site" evidence="6">
    <location>
        <position position="60"/>
    </location>
    <ligand>
        <name>substrate</name>
    </ligand>
</feature>
<dbReference type="PROSITE" id="PS01064">
    <property type="entry name" value="PYRIDOX_OXIDASE"/>
    <property type="match status" value="1"/>
</dbReference>
<organism evidence="10 11">
    <name type="scientific">Formicincola oecophyllae</name>
    <dbReference type="NCBI Taxonomy" id="2558361"/>
    <lineage>
        <taxon>Bacteria</taxon>
        <taxon>Pseudomonadati</taxon>
        <taxon>Pseudomonadota</taxon>
        <taxon>Alphaproteobacteria</taxon>
        <taxon>Acetobacterales</taxon>
        <taxon>Acetobacteraceae</taxon>
        <taxon>Formicincola</taxon>
    </lineage>
</organism>
<proteinExistence type="inferred from homology"/>
<comment type="catalytic activity">
    <reaction evidence="6">
        <text>pyridoxamine 5'-phosphate + O2 + H2O = pyridoxal 5'-phosphate + H2O2 + NH4(+)</text>
        <dbReference type="Rhea" id="RHEA:15817"/>
        <dbReference type="ChEBI" id="CHEBI:15377"/>
        <dbReference type="ChEBI" id="CHEBI:15379"/>
        <dbReference type="ChEBI" id="CHEBI:16240"/>
        <dbReference type="ChEBI" id="CHEBI:28938"/>
        <dbReference type="ChEBI" id="CHEBI:58451"/>
        <dbReference type="ChEBI" id="CHEBI:597326"/>
        <dbReference type="EC" id="1.4.3.5"/>
    </reaction>
</comment>
<sequence length="212" mass="24125">MNSPSPVPVRPLIDLNADPFDLFGQWYKAAEKSEVNDPSAMAVATATKDGLPSVRILLLKAWDKRGFVFYTNADSLKGRELAENPQASLLFYWKSQRQQVRITGPVEPVSAEQADAYFASRSRASRLGALASLQSHPLEERSVFEQRYQEVEGRFEGVEAIPRPVIWKGYRVLPATMEFWQERPHRLHDRAQWSRPAGVAQQTPWSVTRLYP</sequence>
<evidence type="ECO:0000313" key="10">
    <source>
        <dbReference type="EMBL" id="QDH14248.1"/>
    </source>
</evidence>